<accession>A0A183EFM0</accession>
<dbReference type="AlphaFoldDB" id="A0A183EFM0"/>
<dbReference type="SUPFAM" id="SSF56436">
    <property type="entry name" value="C-type lectin-like"/>
    <property type="match status" value="1"/>
</dbReference>
<dbReference type="Gene3D" id="3.10.100.10">
    <property type="entry name" value="Mannose-Binding Protein A, subunit A"/>
    <property type="match status" value="1"/>
</dbReference>
<dbReference type="InterPro" id="IPR016186">
    <property type="entry name" value="C-type_lectin-like/link_sf"/>
</dbReference>
<dbReference type="EMBL" id="UYRT01089091">
    <property type="protein sequence ID" value="VDN34520.1"/>
    <property type="molecule type" value="Genomic_DNA"/>
</dbReference>
<protein>
    <submittedName>
        <fullName evidence="3">SEC14-like protein 2</fullName>
    </submittedName>
</protein>
<keyword evidence="2" id="KW-1185">Reference proteome</keyword>
<sequence>MEASEICATLPKLDRYKHLYKNYGQLAQANDLFEWAFLTARALENKYEELFVGVRYRKNIGFERIDKLRVRLAPWGIDEPSLQNGDCVVLKIGKDEEPMTEIPHRVRCPEGKEDWILGKTHCYYLVSNVSMISSGYKADHDCFKVDS</sequence>
<name>A0A183EFM0_9BILA</name>
<evidence type="ECO:0000313" key="2">
    <source>
        <dbReference type="Proteomes" id="UP000271098"/>
    </source>
</evidence>
<evidence type="ECO:0000313" key="3">
    <source>
        <dbReference type="WBParaSite" id="GPUH_0001978601-mRNA-1"/>
    </source>
</evidence>
<gene>
    <name evidence="1" type="ORF">GPUH_LOCUS19762</name>
</gene>
<dbReference type="InterPro" id="IPR016187">
    <property type="entry name" value="CTDL_fold"/>
</dbReference>
<reference evidence="1 2" key="2">
    <citation type="submission" date="2018-11" db="EMBL/GenBank/DDBJ databases">
        <authorList>
            <consortium name="Pathogen Informatics"/>
        </authorList>
    </citation>
    <scope>NUCLEOTIDE SEQUENCE [LARGE SCALE GENOMIC DNA]</scope>
</reference>
<reference evidence="3" key="1">
    <citation type="submission" date="2016-06" db="UniProtKB">
        <authorList>
            <consortium name="WormBaseParasite"/>
        </authorList>
    </citation>
    <scope>IDENTIFICATION</scope>
</reference>
<organism evidence="3">
    <name type="scientific">Gongylonema pulchrum</name>
    <dbReference type="NCBI Taxonomy" id="637853"/>
    <lineage>
        <taxon>Eukaryota</taxon>
        <taxon>Metazoa</taxon>
        <taxon>Ecdysozoa</taxon>
        <taxon>Nematoda</taxon>
        <taxon>Chromadorea</taxon>
        <taxon>Rhabditida</taxon>
        <taxon>Spirurina</taxon>
        <taxon>Spiruromorpha</taxon>
        <taxon>Spiruroidea</taxon>
        <taxon>Gongylonematidae</taxon>
        <taxon>Gongylonema</taxon>
    </lineage>
</organism>
<evidence type="ECO:0000313" key="1">
    <source>
        <dbReference type="EMBL" id="VDN34520.1"/>
    </source>
</evidence>
<dbReference type="Proteomes" id="UP000271098">
    <property type="component" value="Unassembled WGS sequence"/>
</dbReference>
<proteinExistence type="predicted"/>
<dbReference type="OrthoDB" id="6356110at2759"/>
<dbReference type="WBParaSite" id="GPUH_0001978601-mRNA-1">
    <property type="protein sequence ID" value="GPUH_0001978601-mRNA-1"/>
    <property type="gene ID" value="GPUH_0001978601"/>
</dbReference>